<dbReference type="AlphaFoldDB" id="A0A3B0R3S9"/>
<protein>
    <submittedName>
        <fullName evidence="1">Uncharacterized protein</fullName>
    </submittedName>
</protein>
<name>A0A3B0R3S9_9ZZZZ</name>
<sequence>MSDIATSMRKKGYEPLAVDSFGGIGFKRSLRAGNEEDSPQLEIWPGEVWPGEIWFDTGKLMQDGVTPRTVVASTADQYGEYLKKGYRPIKSSPAGSDKDE</sequence>
<gene>
    <name evidence="1" type="ORF">MNBD_DELTA01-1634</name>
</gene>
<accession>A0A3B0R3S9</accession>
<organism evidence="1">
    <name type="scientific">hydrothermal vent metagenome</name>
    <dbReference type="NCBI Taxonomy" id="652676"/>
    <lineage>
        <taxon>unclassified sequences</taxon>
        <taxon>metagenomes</taxon>
        <taxon>ecological metagenomes</taxon>
    </lineage>
</organism>
<proteinExistence type="predicted"/>
<dbReference type="EMBL" id="UOEA01000021">
    <property type="protein sequence ID" value="VAV82538.1"/>
    <property type="molecule type" value="Genomic_DNA"/>
</dbReference>
<reference evidence="1" key="1">
    <citation type="submission" date="2018-06" db="EMBL/GenBank/DDBJ databases">
        <authorList>
            <person name="Zhirakovskaya E."/>
        </authorList>
    </citation>
    <scope>NUCLEOTIDE SEQUENCE</scope>
</reference>
<evidence type="ECO:0000313" key="1">
    <source>
        <dbReference type="EMBL" id="VAV82538.1"/>
    </source>
</evidence>